<feature type="region of interest" description="Disordered" evidence="16">
    <location>
        <begin position="280"/>
        <end position="319"/>
    </location>
</feature>
<dbReference type="EC" id="3.4.19.12" evidence="3"/>
<evidence type="ECO:0000256" key="12">
    <source>
        <dbReference type="ARBA" id="ARBA00023163"/>
    </source>
</evidence>
<dbReference type="GO" id="GO:0006508">
    <property type="term" value="P:proteolysis"/>
    <property type="evidence" value="ECO:0007669"/>
    <property type="project" value="UniProtKB-KW"/>
</dbReference>
<dbReference type="GO" id="GO:0005634">
    <property type="term" value="C:nucleus"/>
    <property type="evidence" value="ECO:0007669"/>
    <property type="project" value="UniProtKB-SubCell"/>
</dbReference>
<keyword evidence="6 15" id="KW-0863">Zinc-finger</keyword>
<evidence type="ECO:0000256" key="2">
    <source>
        <dbReference type="ARBA" id="ARBA00004123"/>
    </source>
</evidence>
<feature type="region of interest" description="Disordered" evidence="16">
    <location>
        <begin position="1"/>
        <end position="46"/>
    </location>
</feature>
<feature type="compositionally biased region" description="Low complexity" evidence="16">
    <location>
        <begin position="173"/>
        <end position="195"/>
    </location>
</feature>
<dbReference type="InterPro" id="IPR050185">
    <property type="entry name" value="Ub_carboxyl-term_hydrolase"/>
</dbReference>
<dbReference type="PROSITE" id="PS50235">
    <property type="entry name" value="USP_3"/>
    <property type="match status" value="1"/>
</dbReference>
<proteinExistence type="inferred from homology"/>
<feature type="region of interest" description="Disordered" evidence="16">
    <location>
        <begin position="365"/>
        <end position="437"/>
    </location>
</feature>
<sequence>MKPKNPKLHQFLLQQQLPDDLRVSPPTDHRTQTSSTSSSSLPPSSSTRIVKAVDHVNQLALESCRCIHLQEYLPHLLDLQLCRSTLHPRGWIMANPVHSLHLTSTQLENVTPVSQRNKPPPVLYGEEQQRTEALRTKGIVEYWSPLDGFSTAMDDETSPLDPDAVSTLEAIKKQQQQQEKLADPSSPTTSCSPPTKKARLDPDQVGSITGELVVSAAAALPTTLSPKAVSFQEATTSDSKDPVAAKSSKTCGPGGTTMVEDSKKCEAKVVDNVHKNIISDQSKSTATVDMSDQDVKTDQKKPSEEGKDDDAVETSVEASMGKDGFVAIAEEITSSGKESTVADTKAKTDAVGAATIKVGSTAVVDAKQKVAEPAEKRDDERKGVAETKKDGSGHDSKATKTTQQEEITKKEDQSKDETFESGVHAELTFEKNDEATGENQIQRLVVAKSSQETIEKLSKEDVEPAKSAVITDGYRVKKEPTGVSFSGGENQSDPVLVNGQGEKKMSSESESVLVISTHGENNHKTTKPETTTSSGLPTLKEGHVKEERKGPVDVKNDEANISDPVVVTSQSSLSKFQSATSASASSGPLSERMSEKKEEHTLPSLKADPYFEHLRSEEDRIRLIRQSIAMKRGHTKSETKDASSTTSKKKRKRDADIFKPSIIPGWRAAAAQELSPEQEDEWLSASRQANETVENWMTNYRLSRESFWMGRKPHKKNPLPSQSPFYLHQEEPDPTLCCQWCVAEEKSRLKGAAPKKTKECKVFVGDELMRCLECSFVGCSPSSFAPKSKKHILQHLLISGHQFAVSCGEKAQIFCFSCGDIVYHDVFEQEKIRIDCSKRLSYMGWKEHYVLRSFDAFQFLKTQDHGIVWRGLIATYPSNVPREHFFATQLIMRRQSLFEGNTEESWISSRPKALRFTVMQHAKTDEEKYRVAAPVGMYNHGNTCYMSAILQCLIFCEPLQQYFLKKIGHHHKSCEMYRKEIDVRAAVAKSRISSSKSKKLAASSSKKAAAKLTPQICLACEMDRLFLSYFGSTNGVNVFSSLEETYRGLVGDDAEELPGNGFDGPGLERGCPLLISDLITSAWKSGGMDHLAGYEQRDAHEFLNSFLELLGKDIVKFRDRVFAAVTCIGEENALSSKPKPVETDVVSHLFEGSLRSVLLCERCGVKRVQHEPFVNISLSLSEEVERMQRGKCQTPVDMSVEACLEHFVLPEKLGDLVFCTSCGRKTETKKQHTFSKLPKVLCLHLKRFDAAQNKKIENFVSFPAFGLNLGSFLSHWCEVSRLGDNNVAPGTEPNIIYDLFGTVNHKGNMQSGHYVANVKVGSQWYSCNDHMVCDATEGSVLTADGAYVLFYMRRL</sequence>
<keyword evidence="4" id="KW-0645">Protease</keyword>
<evidence type="ECO:0000256" key="9">
    <source>
        <dbReference type="ARBA" id="ARBA00022807"/>
    </source>
</evidence>
<feature type="compositionally biased region" description="Polar residues" evidence="16">
    <location>
        <begin position="280"/>
        <end position="290"/>
    </location>
</feature>
<feature type="domain" description="USP" evidence="17">
    <location>
        <begin position="935"/>
        <end position="1354"/>
    </location>
</feature>
<protein>
    <recommendedName>
        <fullName evidence="3">ubiquitinyl hydrolase 1</fullName>
        <ecNumber evidence="3">3.4.19.12</ecNumber>
    </recommendedName>
</protein>
<dbReference type="PROSITE" id="PS50271">
    <property type="entry name" value="ZF_UBP"/>
    <property type="match status" value="1"/>
</dbReference>
<reference evidence="19" key="1">
    <citation type="journal article" date="2021" name="Sci. Rep.">
        <title>Diploid genomic architecture of Nitzschia inconspicua, an elite biomass production diatom.</title>
        <authorList>
            <person name="Oliver A."/>
            <person name="Podell S."/>
            <person name="Pinowska A."/>
            <person name="Traller J.C."/>
            <person name="Smith S.R."/>
            <person name="McClure R."/>
            <person name="Beliaev A."/>
            <person name="Bohutskyi P."/>
            <person name="Hill E.A."/>
            <person name="Rabines A."/>
            <person name="Zheng H."/>
            <person name="Allen L.Z."/>
            <person name="Kuo A."/>
            <person name="Grigoriev I.V."/>
            <person name="Allen A.E."/>
            <person name="Hazlebeck D."/>
            <person name="Allen E.E."/>
        </authorList>
    </citation>
    <scope>NUCLEOTIDE SEQUENCE</scope>
    <source>
        <strain evidence="19">Hildebrandi</strain>
    </source>
</reference>
<keyword evidence="9" id="KW-0788">Thiol protease</keyword>
<dbReference type="Proteomes" id="UP000693970">
    <property type="component" value="Unassembled WGS sequence"/>
</dbReference>
<evidence type="ECO:0000256" key="11">
    <source>
        <dbReference type="ARBA" id="ARBA00023015"/>
    </source>
</evidence>
<keyword evidence="10" id="KW-0862">Zinc</keyword>
<evidence type="ECO:0000256" key="16">
    <source>
        <dbReference type="SAM" id="MobiDB-lite"/>
    </source>
</evidence>
<accession>A0A9K3PH27</accession>
<evidence type="ECO:0000313" key="19">
    <source>
        <dbReference type="EMBL" id="KAG7346945.1"/>
    </source>
</evidence>
<dbReference type="GO" id="GO:0016579">
    <property type="term" value="P:protein deubiquitination"/>
    <property type="evidence" value="ECO:0007669"/>
    <property type="project" value="InterPro"/>
</dbReference>
<keyword evidence="12" id="KW-0804">Transcription</keyword>
<dbReference type="PANTHER" id="PTHR21646:SF33">
    <property type="entry name" value="UBIQUITIN CARBOXYL-TERMINAL HYDROLASE 22"/>
    <property type="match status" value="1"/>
</dbReference>
<name>A0A9K3PH27_9STRA</name>
<evidence type="ECO:0000256" key="13">
    <source>
        <dbReference type="ARBA" id="ARBA00023242"/>
    </source>
</evidence>
<dbReference type="GO" id="GO:0004843">
    <property type="term" value="F:cysteine-type deubiquitinase activity"/>
    <property type="evidence" value="ECO:0007669"/>
    <property type="project" value="UniProtKB-EC"/>
</dbReference>
<reference evidence="19" key="2">
    <citation type="submission" date="2021-04" db="EMBL/GenBank/DDBJ databases">
        <authorList>
            <person name="Podell S."/>
        </authorList>
    </citation>
    <scope>NUCLEOTIDE SEQUENCE</scope>
    <source>
        <strain evidence="19">Hildebrandi</strain>
    </source>
</reference>
<comment type="caution">
    <text evidence="19">The sequence shown here is derived from an EMBL/GenBank/DDBJ whole genome shotgun (WGS) entry which is preliminary data.</text>
</comment>
<evidence type="ECO:0000256" key="14">
    <source>
        <dbReference type="ARBA" id="ARBA00038490"/>
    </source>
</evidence>
<dbReference type="InterPro" id="IPR018200">
    <property type="entry name" value="USP_CS"/>
</dbReference>
<feature type="domain" description="UBP-type" evidence="18">
    <location>
        <begin position="739"/>
        <end position="847"/>
    </location>
</feature>
<dbReference type="InterPro" id="IPR028889">
    <property type="entry name" value="USP"/>
</dbReference>
<feature type="compositionally biased region" description="Basic and acidic residues" evidence="16">
    <location>
        <begin position="406"/>
        <end position="418"/>
    </location>
</feature>
<organism evidence="19 20">
    <name type="scientific">Nitzschia inconspicua</name>
    <dbReference type="NCBI Taxonomy" id="303405"/>
    <lineage>
        <taxon>Eukaryota</taxon>
        <taxon>Sar</taxon>
        <taxon>Stramenopiles</taxon>
        <taxon>Ochrophyta</taxon>
        <taxon>Bacillariophyta</taxon>
        <taxon>Bacillariophyceae</taxon>
        <taxon>Bacillariophycidae</taxon>
        <taxon>Bacillariales</taxon>
        <taxon>Bacillariaceae</taxon>
        <taxon>Nitzschia</taxon>
    </lineage>
</organism>
<feature type="region of interest" description="Disordered" evidence="16">
    <location>
        <begin position="628"/>
        <end position="654"/>
    </location>
</feature>
<dbReference type="Pfam" id="PF00443">
    <property type="entry name" value="UCH"/>
    <property type="match status" value="1"/>
</dbReference>
<evidence type="ECO:0000259" key="18">
    <source>
        <dbReference type="PROSITE" id="PS50271"/>
    </source>
</evidence>
<dbReference type="PROSITE" id="PS00973">
    <property type="entry name" value="USP_2"/>
    <property type="match status" value="1"/>
</dbReference>
<keyword evidence="11" id="KW-0805">Transcription regulation</keyword>
<evidence type="ECO:0000259" key="17">
    <source>
        <dbReference type="PROSITE" id="PS50235"/>
    </source>
</evidence>
<feature type="compositionally biased region" description="Polar residues" evidence="16">
    <location>
        <begin position="483"/>
        <end position="493"/>
    </location>
</feature>
<feature type="compositionally biased region" description="Basic and acidic residues" evidence="16">
    <location>
        <begin position="19"/>
        <end position="31"/>
    </location>
</feature>
<evidence type="ECO:0000256" key="8">
    <source>
        <dbReference type="ARBA" id="ARBA00022801"/>
    </source>
</evidence>
<feature type="compositionally biased region" description="Low complexity" evidence="16">
    <location>
        <begin position="33"/>
        <end position="46"/>
    </location>
</feature>
<comment type="catalytic activity">
    <reaction evidence="1">
        <text>Thiol-dependent hydrolysis of ester, thioester, amide, peptide and isopeptide bonds formed by the C-terminal Gly of ubiquitin (a 76-residue protein attached to proteins as an intracellular targeting signal).</text>
        <dbReference type="EC" id="3.4.19.12"/>
    </reaction>
</comment>
<dbReference type="InterPro" id="IPR001394">
    <property type="entry name" value="Peptidase_C19_UCH"/>
</dbReference>
<keyword evidence="5" id="KW-0479">Metal-binding</keyword>
<keyword evidence="8 19" id="KW-0378">Hydrolase</keyword>
<feature type="compositionally biased region" description="Basic and acidic residues" evidence="16">
    <location>
        <begin position="540"/>
        <end position="558"/>
    </location>
</feature>
<dbReference type="InterPro" id="IPR001607">
    <property type="entry name" value="Znf_UBP"/>
</dbReference>
<feature type="compositionally biased region" description="Polar residues" evidence="16">
    <location>
        <begin position="567"/>
        <end position="588"/>
    </location>
</feature>
<dbReference type="OrthoDB" id="47475at2759"/>
<keyword evidence="13" id="KW-0539">Nucleus</keyword>
<feature type="region of interest" description="Disordered" evidence="16">
    <location>
        <begin position="480"/>
        <end position="608"/>
    </location>
</feature>
<comment type="similarity">
    <text evidence="14">Belongs to the peptidase C19 family. UBP8 subfamily.</text>
</comment>
<comment type="subcellular location">
    <subcellularLocation>
        <location evidence="2">Nucleus</location>
    </subcellularLocation>
</comment>
<evidence type="ECO:0000256" key="1">
    <source>
        <dbReference type="ARBA" id="ARBA00000707"/>
    </source>
</evidence>
<gene>
    <name evidence="19" type="ORF">IV203_006014</name>
</gene>
<evidence type="ECO:0000256" key="15">
    <source>
        <dbReference type="PROSITE-ProRule" id="PRU00502"/>
    </source>
</evidence>
<dbReference type="PANTHER" id="PTHR21646">
    <property type="entry name" value="UBIQUITIN CARBOXYL-TERMINAL HYDROLASE"/>
    <property type="match status" value="1"/>
</dbReference>
<evidence type="ECO:0000313" key="20">
    <source>
        <dbReference type="Proteomes" id="UP000693970"/>
    </source>
</evidence>
<feature type="compositionally biased region" description="Low complexity" evidence="16">
    <location>
        <begin position="8"/>
        <end position="17"/>
    </location>
</feature>
<evidence type="ECO:0000256" key="10">
    <source>
        <dbReference type="ARBA" id="ARBA00022833"/>
    </source>
</evidence>
<evidence type="ECO:0000256" key="3">
    <source>
        <dbReference type="ARBA" id="ARBA00012759"/>
    </source>
</evidence>
<evidence type="ECO:0000256" key="6">
    <source>
        <dbReference type="ARBA" id="ARBA00022771"/>
    </source>
</evidence>
<feature type="compositionally biased region" description="Basic and acidic residues" evidence="16">
    <location>
        <begin position="366"/>
        <end position="398"/>
    </location>
</feature>
<feature type="compositionally biased region" description="Basic and acidic residues" evidence="16">
    <location>
        <begin position="293"/>
        <end position="305"/>
    </location>
</feature>
<dbReference type="EMBL" id="JAGRRH010000021">
    <property type="protein sequence ID" value="KAG7346945.1"/>
    <property type="molecule type" value="Genomic_DNA"/>
</dbReference>
<feature type="compositionally biased region" description="Basic and acidic residues" evidence="16">
    <location>
        <begin position="592"/>
        <end position="601"/>
    </location>
</feature>
<feature type="region of interest" description="Disordered" evidence="16">
    <location>
        <begin position="172"/>
        <end position="202"/>
    </location>
</feature>
<dbReference type="GO" id="GO:0008270">
    <property type="term" value="F:zinc ion binding"/>
    <property type="evidence" value="ECO:0007669"/>
    <property type="project" value="UniProtKB-KW"/>
</dbReference>
<keyword evidence="7" id="KW-0833">Ubl conjugation pathway</keyword>
<dbReference type="Pfam" id="PF02148">
    <property type="entry name" value="zf-UBP"/>
    <property type="match status" value="1"/>
</dbReference>
<evidence type="ECO:0000256" key="4">
    <source>
        <dbReference type="ARBA" id="ARBA00022670"/>
    </source>
</evidence>
<keyword evidence="20" id="KW-1185">Reference proteome</keyword>
<evidence type="ECO:0000256" key="7">
    <source>
        <dbReference type="ARBA" id="ARBA00022786"/>
    </source>
</evidence>
<evidence type="ECO:0000256" key="5">
    <source>
        <dbReference type="ARBA" id="ARBA00022723"/>
    </source>
</evidence>
<dbReference type="PROSITE" id="PS00972">
    <property type="entry name" value="USP_1"/>
    <property type="match status" value="1"/>
</dbReference>
<feature type="region of interest" description="Disordered" evidence="16">
    <location>
        <begin position="233"/>
        <end position="259"/>
    </location>
</feature>